<proteinExistence type="predicted"/>
<name>A0A815JS30_9BILA</name>
<dbReference type="EMBL" id="CAJOBA010087876">
    <property type="protein sequence ID" value="CAF4471421.1"/>
    <property type="molecule type" value="Genomic_DNA"/>
</dbReference>
<dbReference type="InterPro" id="IPR029062">
    <property type="entry name" value="Class_I_gatase-like"/>
</dbReference>
<sequence length="157" mass="17126">MPVKGQQSIVDAVQLREKGIVMTEFTILNAQSGGWKVLSTILLGEVIIGPAEDALMFNITTPGHPLWSGLPASFTTSKPMFYSWLAAFPFGKIQLISTIDLDDLGASAGVIARADEDVGRIVQLAHAAHYAPGFDWNDDENITRMMINAIRWVAKLI</sequence>
<keyword evidence="5" id="KW-1185">Reference proteome</keyword>
<dbReference type="EMBL" id="CAJNOQ010016579">
    <property type="protein sequence ID" value="CAF1383729.1"/>
    <property type="molecule type" value="Genomic_DNA"/>
</dbReference>
<dbReference type="SUPFAM" id="SSF52317">
    <property type="entry name" value="Class I glutamine amidotransferase-like"/>
    <property type="match status" value="1"/>
</dbReference>
<dbReference type="OrthoDB" id="10058721at2759"/>
<dbReference type="Proteomes" id="UP000681722">
    <property type="component" value="Unassembled WGS sequence"/>
</dbReference>
<comment type="caution">
    <text evidence="1">The sequence shown here is derived from an EMBL/GenBank/DDBJ whole genome shotgun (WGS) entry which is preliminary data.</text>
</comment>
<evidence type="ECO:0000313" key="4">
    <source>
        <dbReference type="EMBL" id="CAF4471421.1"/>
    </source>
</evidence>
<dbReference type="EMBL" id="CAJNOK010061370">
    <property type="protein sequence ID" value="CAF1638078.1"/>
    <property type="molecule type" value="Genomic_DNA"/>
</dbReference>
<dbReference type="Proteomes" id="UP000677228">
    <property type="component" value="Unassembled WGS sequence"/>
</dbReference>
<protein>
    <submittedName>
        <fullName evidence="1">Uncharacterized protein</fullName>
    </submittedName>
</protein>
<gene>
    <name evidence="1" type="ORF">GPM918_LOCUS32454</name>
    <name evidence="2" type="ORF">OVA965_LOCUS44121</name>
    <name evidence="3" type="ORF">SRO942_LOCUS33122</name>
    <name evidence="4" type="ORF">TMI583_LOCUS46718</name>
</gene>
<reference evidence="1" key="1">
    <citation type="submission" date="2021-02" db="EMBL/GenBank/DDBJ databases">
        <authorList>
            <person name="Nowell W R."/>
        </authorList>
    </citation>
    <scope>NUCLEOTIDE SEQUENCE</scope>
</reference>
<evidence type="ECO:0000313" key="3">
    <source>
        <dbReference type="EMBL" id="CAF4278759.1"/>
    </source>
</evidence>
<dbReference type="AlphaFoldDB" id="A0A815JS30"/>
<dbReference type="Proteomes" id="UP000663829">
    <property type="component" value="Unassembled WGS sequence"/>
</dbReference>
<dbReference type="EMBL" id="CAJOBC010081978">
    <property type="protein sequence ID" value="CAF4278759.1"/>
    <property type="molecule type" value="Genomic_DNA"/>
</dbReference>
<evidence type="ECO:0000313" key="5">
    <source>
        <dbReference type="Proteomes" id="UP000663829"/>
    </source>
</evidence>
<organism evidence="1 5">
    <name type="scientific">Didymodactylos carnosus</name>
    <dbReference type="NCBI Taxonomy" id="1234261"/>
    <lineage>
        <taxon>Eukaryota</taxon>
        <taxon>Metazoa</taxon>
        <taxon>Spiralia</taxon>
        <taxon>Gnathifera</taxon>
        <taxon>Rotifera</taxon>
        <taxon>Eurotatoria</taxon>
        <taxon>Bdelloidea</taxon>
        <taxon>Philodinida</taxon>
        <taxon>Philodinidae</taxon>
        <taxon>Didymodactylos</taxon>
    </lineage>
</organism>
<evidence type="ECO:0000313" key="2">
    <source>
        <dbReference type="EMBL" id="CAF1638078.1"/>
    </source>
</evidence>
<evidence type="ECO:0000313" key="1">
    <source>
        <dbReference type="EMBL" id="CAF1383729.1"/>
    </source>
</evidence>
<dbReference type="Proteomes" id="UP000682733">
    <property type="component" value="Unassembled WGS sequence"/>
</dbReference>
<dbReference type="Gene3D" id="3.40.50.880">
    <property type="match status" value="1"/>
</dbReference>
<accession>A0A815JS30</accession>